<feature type="chain" id="PRO_5037017713" description="Secreted protein" evidence="1">
    <location>
        <begin position="25"/>
        <end position="76"/>
    </location>
</feature>
<dbReference type="Proteomes" id="UP000694892">
    <property type="component" value="Chromosome 3L"/>
</dbReference>
<accession>A0A974DFT9</accession>
<evidence type="ECO:0008006" key="4">
    <source>
        <dbReference type="Google" id="ProtNLM"/>
    </source>
</evidence>
<organism evidence="2 3">
    <name type="scientific">Xenopus laevis</name>
    <name type="common">African clawed frog</name>
    <dbReference type="NCBI Taxonomy" id="8355"/>
    <lineage>
        <taxon>Eukaryota</taxon>
        <taxon>Metazoa</taxon>
        <taxon>Chordata</taxon>
        <taxon>Craniata</taxon>
        <taxon>Vertebrata</taxon>
        <taxon>Euteleostomi</taxon>
        <taxon>Amphibia</taxon>
        <taxon>Batrachia</taxon>
        <taxon>Anura</taxon>
        <taxon>Pipoidea</taxon>
        <taxon>Pipidae</taxon>
        <taxon>Xenopodinae</taxon>
        <taxon>Xenopus</taxon>
        <taxon>Xenopus</taxon>
    </lineage>
</organism>
<protein>
    <recommendedName>
        <fullName evidence="4">Secreted protein</fullName>
    </recommendedName>
</protein>
<name>A0A974DFT9_XENLA</name>
<evidence type="ECO:0000313" key="3">
    <source>
        <dbReference type="Proteomes" id="UP000694892"/>
    </source>
</evidence>
<gene>
    <name evidence="2" type="ORF">XELAEV_18018771mg</name>
</gene>
<evidence type="ECO:0000313" key="2">
    <source>
        <dbReference type="EMBL" id="OCT90156.1"/>
    </source>
</evidence>
<dbReference type="EMBL" id="CM004470">
    <property type="protein sequence ID" value="OCT90156.1"/>
    <property type="molecule type" value="Genomic_DNA"/>
</dbReference>
<feature type="signal peptide" evidence="1">
    <location>
        <begin position="1"/>
        <end position="24"/>
    </location>
</feature>
<dbReference type="AlphaFoldDB" id="A0A974DFT9"/>
<evidence type="ECO:0000256" key="1">
    <source>
        <dbReference type="SAM" id="SignalP"/>
    </source>
</evidence>
<proteinExistence type="predicted"/>
<reference evidence="3" key="1">
    <citation type="journal article" date="2016" name="Nature">
        <title>Genome evolution in the allotetraploid frog Xenopus laevis.</title>
        <authorList>
            <person name="Session A.M."/>
            <person name="Uno Y."/>
            <person name="Kwon T."/>
            <person name="Chapman J.A."/>
            <person name="Toyoda A."/>
            <person name="Takahashi S."/>
            <person name="Fukui A."/>
            <person name="Hikosaka A."/>
            <person name="Suzuki A."/>
            <person name="Kondo M."/>
            <person name="van Heeringen S.J."/>
            <person name="Quigley I."/>
            <person name="Heinz S."/>
            <person name="Ogino H."/>
            <person name="Ochi H."/>
            <person name="Hellsten U."/>
            <person name="Lyons J.B."/>
            <person name="Simakov O."/>
            <person name="Putnam N."/>
            <person name="Stites J."/>
            <person name="Kuroki Y."/>
            <person name="Tanaka T."/>
            <person name="Michiue T."/>
            <person name="Watanabe M."/>
            <person name="Bogdanovic O."/>
            <person name="Lister R."/>
            <person name="Georgiou G."/>
            <person name="Paranjpe S.S."/>
            <person name="van Kruijsbergen I."/>
            <person name="Shu S."/>
            <person name="Carlson J."/>
            <person name="Kinoshita T."/>
            <person name="Ohta Y."/>
            <person name="Mawaribuchi S."/>
            <person name="Jenkins J."/>
            <person name="Grimwood J."/>
            <person name="Schmutz J."/>
            <person name="Mitros T."/>
            <person name="Mozaffari S.V."/>
            <person name="Suzuki Y."/>
            <person name="Haramoto Y."/>
            <person name="Yamamoto T.S."/>
            <person name="Takagi C."/>
            <person name="Heald R."/>
            <person name="Miller K."/>
            <person name="Haudenschild C."/>
            <person name="Kitzman J."/>
            <person name="Nakayama T."/>
            <person name="Izutsu Y."/>
            <person name="Robert J."/>
            <person name="Fortriede J."/>
            <person name="Burns K."/>
            <person name="Lotay V."/>
            <person name="Karimi K."/>
            <person name="Yasuoka Y."/>
            <person name="Dichmann D.S."/>
            <person name="Flajnik M.F."/>
            <person name="Houston D.W."/>
            <person name="Shendure J."/>
            <person name="DuPasquier L."/>
            <person name="Vize P.D."/>
            <person name="Zorn A.M."/>
            <person name="Ito M."/>
            <person name="Marcotte E.M."/>
            <person name="Wallingford J.B."/>
            <person name="Ito Y."/>
            <person name="Asashima M."/>
            <person name="Ueno N."/>
            <person name="Matsuda Y."/>
            <person name="Veenstra G.J."/>
            <person name="Fujiyama A."/>
            <person name="Harland R.M."/>
            <person name="Taira M."/>
            <person name="Rokhsar D.S."/>
        </authorList>
    </citation>
    <scope>NUCLEOTIDE SEQUENCE [LARGE SCALE GENOMIC DNA]</scope>
    <source>
        <strain evidence="3">J</strain>
    </source>
</reference>
<sequence>MCGWKARALIQRLWAAPWVGVVSAPGCRGLSASLRSRSILTLCSGTPAPFISARGSSSDVTAHIWTQRARGSAMEH</sequence>
<keyword evidence="1" id="KW-0732">Signal</keyword>